<accession>A0A1X1ZY93</accession>
<evidence type="ECO:0000256" key="1">
    <source>
        <dbReference type="ARBA" id="ARBA00023002"/>
    </source>
</evidence>
<comment type="caution">
    <text evidence="3">The sequence shown here is derived from an EMBL/GenBank/DDBJ whole genome shotgun (WGS) entry which is preliminary data.</text>
</comment>
<keyword evidence="4" id="KW-1185">Reference proteome</keyword>
<keyword evidence="1" id="KW-0560">Oxidoreductase</keyword>
<proteinExistence type="predicted"/>
<dbReference type="InterPro" id="IPR019922">
    <property type="entry name" value="Lucif-like_OxRdatse_MSMEG_4141"/>
</dbReference>
<dbReference type="InterPro" id="IPR036661">
    <property type="entry name" value="Luciferase-like_sf"/>
</dbReference>
<dbReference type="PANTHER" id="PTHR43244:SF1">
    <property type="entry name" value="5,10-METHYLENETETRAHYDROMETHANOPTERIN REDUCTASE"/>
    <property type="match status" value="1"/>
</dbReference>
<dbReference type="RefSeq" id="WP_211284829.1">
    <property type="nucleotide sequence ID" value="NZ_LQPJ01000033.1"/>
</dbReference>
<dbReference type="AlphaFoldDB" id="A0A1X1ZY93"/>
<dbReference type="STRING" id="153971.AWC19_25590"/>
<name>A0A1X1ZY93_9MYCO</name>
<feature type="domain" description="Luciferase-like" evidence="2">
    <location>
        <begin position="24"/>
        <end position="270"/>
    </location>
</feature>
<organism evidence="3 4">
    <name type="scientific">Mycobacterium palustre</name>
    <dbReference type="NCBI Taxonomy" id="153971"/>
    <lineage>
        <taxon>Bacteria</taxon>
        <taxon>Bacillati</taxon>
        <taxon>Actinomycetota</taxon>
        <taxon>Actinomycetes</taxon>
        <taxon>Mycobacteriales</taxon>
        <taxon>Mycobacteriaceae</taxon>
        <taxon>Mycobacterium</taxon>
        <taxon>Mycobacterium simiae complex</taxon>
    </lineage>
</organism>
<reference evidence="3 4" key="1">
    <citation type="submission" date="2016-01" db="EMBL/GenBank/DDBJ databases">
        <title>The new phylogeny of the genus Mycobacterium.</title>
        <authorList>
            <person name="Tarcisio F."/>
            <person name="Conor M."/>
            <person name="Antonella G."/>
            <person name="Elisabetta G."/>
            <person name="Giulia F.S."/>
            <person name="Sara T."/>
            <person name="Anna F."/>
            <person name="Clotilde B."/>
            <person name="Roberto B."/>
            <person name="Veronica D.S."/>
            <person name="Fabio R."/>
            <person name="Monica P."/>
            <person name="Olivier J."/>
            <person name="Enrico T."/>
            <person name="Nicola S."/>
        </authorList>
    </citation>
    <scope>NUCLEOTIDE SEQUENCE [LARGE SCALE GENOMIC DNA]</scope>
    <source>
        <strain evidence="3 4">DSM 44572</strain>
    </source>
</reference>
<evidence type="ECO:0000313" key="4">
    <source>
        <dbReference type="Proteomes" id="UP000193529"/>
    </source>
</evidence>
<dbReference type="Gene3D" id="3.20.20.30">
    <property type="entry name" value="Luciferase-like domain"/>
    <property type="match status" value="1"/>
</dbReference>
<dbReference type="InterPro" id="IPR011251">
    <property type="entry name" value="Luciferase-like_dom"/>
</dbReference>
<sequence>MARQTLGPFGIWLGGPEHFSDTATAQRDALRRLDALTTYGSIWTGEGVGGRDVYAQLGIWLAATQRLAAGAGIANVWARAPEAAQAAGATLAEAYPGRFINGIGIGHPIQAGQVGADYRTPLATMRQYLQRMRCEAQRGPLEVPPFPTVIAAVGPKMLDVAAEAADGAHPYFVPVAHTAEARQRLGPHPLLIPEQSVLVDPTEETLAAYRQRLSIGTQIGHYRAGLKRFGLSDDDLDHQTDKFFDTVAAAGTPEQVAQRIIDHLDAGADHVLVSAFGDLASVTRQLQRLAPALDAAHAHLQTAGSAAR</sequence>
<dbReference type="EMBL" id="LQPJ01000033">
    <property type="protein sequence ID" value="ORW31107.1"/>
    <property type="molecule type" value="Genomic_DNA"/>
</dbReference>
<protein>
    <recommendedName>
        <fullName evidence="2">Luciferase-like domain-containing protein</fullName>
    </recommendedName>
</protein>
<dbReference type="Proteomes" id="UP000193529">
    <property type="component" value="Unassembled WGS sequence"/>
</dbReference>
<gene>
    <name evidence="3" type="ORF">AWC19_25590</name>
</gene>
<dbReference type="GO" id="GO:0016705">
    <property type="term" value="F:oxidoreductase activity, acting on paired donors, with incorporation or reduction of molecular oxygen"/>
    <property type="evidence" value="ECO:0007669"/>
    <property type="project" value="InterPro"/>
</dbReference>
<evidence type="ECO:0000259" key="2">
    <source>
        <dbReference type="Pfam" id="PF00296"/>
    </source>
</evidence>
<dbReference type="NCBIfam" id="TIGR03620">
    <property type="entry name" value="F420_MSMEG_4141"/>
    <property type="match status" value="1"/>
</dbReference>
<dbReference type="InterPro" id="IPR050564">
    <property type="entry name" value="F420-G6PD/mer"/>
</dbReference>
<dbReference type="SUPFAM" id="SSF51679">
    <property type="entry name" value="Bacterial luciferase-like"/>
    <property type="match status" value="1"/>
</dbReference>
<evidence type="ECO:0000313" key="3">
    <source>
        <dbReference type="EMBL" id="ORW31107.1"/>
    </source>
</evidence>
<dbReference type="PANTHER" id="PTHR43244">
    <property type="match status" value="1"/>
</dbReference>
<dbReference type="Pfam" id="PF00296">
    <property type="entry name" value="Bac_luciferase"/>
    <property type="match status" value="1"/>
</dbReference>